<comment type="caution">
    <text evidence="7">The sequence shown here is derived from an EMBL/GenBank/DDBJ whole genome shotgun (WGS) entry which is preliminary data.</text>
</comment>
<dbReference type="SUPFAM" id="SSF51905">
    <property type="entry name" value="FAD/NAD(P)-binding domain"/>
    <property type="match status" value="2"/>
</dbReference>
<dbReference type="Proteomes" id="UP001194580">
    <property type="component" value="Unassembled WGS sequence"/>
</dbReference>
<dbReference type="PANTHER" id="PTHR47356">
    <property type="entry name" value="FAD-DEPENDENT MONOOXYGENASE ASQG-RELATED"/>
    <property type="match status" value="1"/>
</dbReference>
<feature type="domain" description="FAD-binding" evidence="6">
    <location>
        <begin position="239"/>
        <end position="320"/>
    </location>
</feature>
<reference evidence="7" key="1">
    <citation type="journal article" date="2020" name="Fungal Divers.">
        <title>Resolving the Mortierellaceae phylogeny through synthesis of multi-gene phylogenetics and phylogenomics.</title>
        <authorList>
            <person name="Vandepol N."/>
            <person name="Liber J."/>
            <person name="Desiro A."/>
            <person name="Na H."/>
            <person name="Kennedy M."/>
            <person name="Barry K."/>
            <person name="Grigoriev I.V."/>
            <person name="Miller A.N."/>
            <person name="O'Donnell K."/>
            <person name="Stajich J.E."/>
            <person name="Bonito G."/>
        </authorList>
    </citation>
    <scope>NUCLEOTIDE SEQUENCE</scope>
    <source>
        <strain evidence="7">NRRL 28262</strain>
    </source>
</reference>
<organism evidence="7 8">
    <name type="scientific">Linnemannia exigua</name>
    <dbReference type="NCBI Taxonomy" id="604196"/>
    <lineage>
        <taxon>Eukaryota</taxon>
        <taxon>Fungi</taxon>
        <taxon>Fungi incertae sedis</taxon>
        <taxon>Mucoromycota</taxon>
        <taxon>Mortierellomycotina</taxon>
        <taxon>Mortierellomycetes</taxon>
        <taxon>Mortierellales</taxon>
        <taxon>Mortierellaceae</taxon>
        <taxon>Linnemannia</taxon>
    </lineage>
</organism>
<dbReference type="InterPro" id="IPR002938">
    <property type="entry name" value="FAD-bd"/>
</dbReference>
<evidence type="ECO:0000256" key="2">
    <source>
        <dbReference type="ARBA" id="ARBA00022630"/>
    </source>
</evidence>
<proteinExistence type="inferred from homology"/>
<keyword evidence="2" id="KW-0285">Flavoprotein</keyword>
<evidence type="ECO:0000256" key="3">
    <source>
        <dbReference type="ARBA" id="ARBA00022827"/>
    </source>
</evidence>
<name>A0AAD4HB42_9FUNG</name>
<evidence type="ECO:0000256" key="4">
    <source>
        <dbReference type="ARBA" id="ARBA00023002"/>
    </source>
</evidence>
<dbReference type="EMBL" id="JAAAIL010000015">
    <property type="protein sequence ID" value="KAG0281546.1"/>
    <property type="molecule type" value="Genomic_DNA"/>
</dbReference>
<gene>
    <name evidence="7" type="ORF">BGZ95_002354</name>
</gene>
<keyword evidence="8" id="KW-1185">Reference proteome</keyword>
<evidence type="ECO:0000313" key="7">
    <source>
        <dbReference type="EMBL" id="KAG0281546.1"/>
    </source>
</evidence>
<keyword evidence="4" id="KW-0560">Oxidoreductase</keyword>
<dbReference type="AlphaFoldDB" id="A0AAD4HB42"/>
<dbReference type="InterPro" id="IPR050562">
    <property type="entry name" value="FAD_mOase_fung"/>
</dbReference>
<keyword evidence="3" id="KW-0274">FAD</keyword>
<evidence type="ECO:0000256" key="1">
    <source>
        <dbReference type="ARBA" id="ARBA00007992"/>
    </source>
</evidence>
<dbReference type="InterPro" id="IPR036188">
    <property type="entry name" value="FAD/NAD-bd_sf"/>
</dbReference>
<dbReference type="PRINTS" id="PR00420">
    <property type="entry name" value="RNGMNOXGNASE"/>
</dbReference>
<feature type="domain" description="FAD-binding" evidence="6">
    <location>
        <begin position="640"/>
        <end position="723"/>
    </location>
</feature>
<dbReference type="Pfam" id="PF01494">
    <property type="entry name" value="FAD_binding_3"/>
    <property type="match status" value="2"/>
</dbReference>
<evidence type="ECO:0000256" key="5">
    <source>
        <dbReference type="SAM" id="MobiDB-lite"/>
    </source>
</evidence>
<accession>A0AAD4HB42</accession>
<evidence type="ECO:0000313" key="8">
    <source>
        <dbReference type="Proteomes" id="UP001194580"/>
    </source>
</evidence>
<sequence length="827" mass="93550">MGIMDEYIAKSKPCSTIRLFNEKRKMDFCLDFSLHNEMSGFEGRLIPRKVLYEIILAQVPARRIHGGKRMLWMTQGGNGVLVEFSDGSVAEGDILVGADGTYSAVRKCLYDRLKKDNKLPPSDTKDLPFSCVCVAGYTEPLDPEKFPFLKDEQSSITNTRSFDKPYSWNVLAVKDNRMCWNSTLYLDEKSSKFHNNFRSTDWGEGGADSMCKDVRDFPIPGGDGTLTLGDLIDRTPKDQMVKIMLEEKVFDTWYHCRTVLIGDSCHKLHPAGGQGATLAFHDAVALANWINTLPSILVSDVEKAFKSYQDERHAVALQAAAHSKQMCKFYGKANDRSAALTRFVFKNMPFWLWTRMMVKMIVCRPQASFLPEVPNTGTIVPADLESYRETLKIIKAREAQEEEELGIFDEYVSKSKYCSTIRLFNEKREQDFVLDFSINDEYTGFEGRIIPRKVLYEIMLSKVPEEHIHRGKRMLWMTQGENGVHVKFSDGTEFEGDILVGADGAYSAVRQCLYDRLKKDNKLPVSDGKELPFSCVNVSGYTEPLDPEKFPILKERESGVINNRSDDKPYSWNLFPAQDNKMCWSSTLYLDEESSKFHTSFRTTDWGEGGADAMCNEVRDFPIPGGDGTLTLGDLIDHTPKDQMAKVMLEEKVFDTWYYCRTVLVGDACHKLHPAGGQGANMALLDAVALANWINVLPTTQVKDLEKAFKSFKDERYAAAQAASNHSKNMRKFYAKANDRGAAITRFIYKNMPFWLWKIIMVKIAANRPQVSFLPHVKDTGTVPPMELESYRETLKIIKANQAEKAEKAARKADENTGEGIDAATTV</sequence>
<dbReference type="GO" id="GO:0071949">
    <property type="term" value="F:FAD binding"/>
    <property type="evidence" value="ECO:0007669"/>
    <property type="project" value="InterPro"/>
</dbReference>
<feature type="region of interest" description="Disordered" evidence="5">
    <location>
        <begin position="808"/>
        <end position="827"/>
    </location>
</feature>
<comment type="similarity">
    <text evidence="1">Belongs to the paxM FAD-dependent monooxygenase family.</text>
</comment>
<evidence type="ECO:0000259" key="6">
    <source>
        <dbReference type="Pfam" id="PF01494"/>
    </source>
</evidence>
<protein>
    <recommendedName>
        <fullName evidence="6">FAD-binding domain-containing protein</fullName>
    </recommendedName>
</protein>
<dbReference type="PANTHER" id="PTHR47356:SF2">
    <property type="entry name" value="FAD-BINDING DOMAIN-CONTAINING PROTEIN-RELATED"/>
    <property type="match status" value="1"/>
</dbReference>
<dbReference type="Gene3D" id="3.50.50.60">
    <property type="entry name" value="FAD/NAD(P)-binding domain"/>
    <property type="match status" value="2"/>
</dbReference>
<dbReference type="GO" id="GO:0004497">
    <property type="term" value="F:monooxygenase activity"/>
    <property type="evidence" value="ECO:0007669"/>
    <property type="project" value="InterPro"/>
</dbReference>